<dbReference type="AlphaFoldDB" id="A0A232M2V4"/>
<accession>A0A232M2V4</accession>
<organism evidence="1 2">
    <name type="scientific">Elaphomyces granulatus</name>
    <dbReference type="NCBI Taxonomy" id="519963"/>
    <lineage>
        <taxon>Eukaryota</taxon>
        <taxon>Fungi</taxon>
        <taxon>Dikarya</taxon>
        <taxon>Ascomycota</taxon>
        <taxon>Pezizomycotina</taxon>
        <taxon>Eurotiomycetes</taxon>
        <taxon>Eurotiomycetidae</taxon>
        <taxon>Eurotiales</taxon>
        <taxon>Elaphomycetaceae</taxon>
        <taxon>Elaphomyces</taxon>
    </lineage>
</organism>
<keyword evidence="2" id="KW-1185">Reference proteome</keyword>
<evidence type="ECO:0000313" key="2">
    <source>
        <dbReference type="Proteomes" id="UP000243515"/>
    </source>
</evidence>
<dbReference type="EMBL" id="NPHW01002787">
    <property type="protein sequence ID" value="OXV10750.1"/>
    <property type="molecule type" value="Genomic_DNA"/>
</dbReference>
<gene>
    <name evidence="1" type="ORF">Egran_01489</name>
</gene>
<sequence>MRLRDTIKRPHTCESESIYLPKSQRGLRSSNLSPEFPHFIDYDPDLPPAVFPTLNEPRPAYNLQVQMRTQCTSEAMVTQKSDIVTRRQGVHVRFKDVEVLGSVQDIPLGDSENFLVSNGPQNLTYASNVARMAGLKAMSSSDENISGGEYDSEVNHFTPMYTNESSIPDPLTQWADLSPMLQIEIIDNLLQIHDWPRIRSLLGLSVEEERIVHEHLTNCNNQIEQENLQLQKMQEKQLRALMRIDNSEPMAHRAPHHLVFRKLSRRSTRTLKKCIESDYLLCKAKELFAARRFLSRRGLDPRHAGEWNSDLMVLNGSIKTLVWKEDRGTDPQKFQVDSLAPSMESENYQRLQSKVRFINGIGSPRTMDLLDLRIRPSVGSTVATVQSSLNDMASPFNTQACGVVRLRIGSQRAALIRDLGELPEWKEELRQNSNDTRICRQFRLRDFDGSSYCVAEPSSVATEDGLLQELPGSPI</sequence>
<dbReference type="OrthoDB" id="5378502at2759"/>
<protein>
    <submittedName>
        <fullName evidence="1">Uncharacterized protein</fullName>
    </submittedName>
</protein>
<dbReference type="Proteomes" id="UP000243515">
    <property type="component" value="Unassembled WGS sequence"/>
</dbReference>
<evidence type="ECO:0000313" key="1">
    <source>
        <dbReference type="EMBL" id="OXV10750.1"/>
    </source>
</evidence>
<proteinExistence type="predicted"/>
<name>A0A232M2V4_9EURO</name>
<reference evidence="1 2" key="1">
    <citation type="journal article" date="2015" name="Environ. Microbiol.">
        <title>Metagenome sequence of Elaphomyces granulatus from sporocarp tissue reveals Ascomycota ectomycorrhizal fingerprints of genome expansion and a Proteobacteria-rich microbiome.</title>
        <authorList>
            <person name="Quandt C.A."/>
            <person name="Kohler A."/>
            <person name="Hesse C.N."/>
            <person name="Sharpton T.J."/>
            <person name="Martin F."/>
            <person name="Spatafora J.W."/>
        </authorList>
    </citation>
    <scope>NUCLEOTIDE SEQUENCE [LARGE SCALE GENOMIC DNA]</scope>
    <source>
        <strain evidence="1 2">OSC145934</strain>
    </source>
</reference>
<comment type="caution">
    <text evidence="1">The sequence shown here is derived from an EMBL/GenBank/DDBJ whole genome shotgun (WGS) entry which is preliminary data.</text>
</comment>
<feature type="non-terminal residue" evidence="1">
    <location>
        <position position="475"/>
    </location>
</feature>